<evidence type="ECO:0000256" key="8">
    <source>
        <dbReference type="SAM" id="MobiDB-lite"/>
    </source>
</evidence>
<dbReference type="EMBL" id="QFCR01000006">
    <property type="protein sequence ID" value="TNK90664.1"/>
    <property type="molecule type" value="Genomic_DNA"/>
</dbReference>
<keyword evidence="4 7" id="KW-0689">Ribosomal protein</keyword>
<dbReference type="FunFam" id="2.40.30.10:FF:000004">
    <property type="entry name" value="50S ribosomal protein L3"/>
    <property type="match status" value="1"/>
</dbReference>
<dbReference type="Pfam" id="PF00297">
    <property type="entry name" value="Ribosomal_L3"/>
    <property type="match status" value="1"/>
</dbReference>
<dbReference type="GO" id="GO:0019843">
    <property type="term" value="F:rRNA binding"/>
    <property type="evidence" value="ECO:0007669"/>
    <property type="project" value="UniProtKB-UniRule"/>
</dbReference>
<evidence type="ECO:0000256" key="2">
    <source>
        <dbReference type="ARBA" id="ARBA00022730"/>
    </source>
</evidence>
<dbReference type="InterPro" id="IPR019927">
    <property type="entry name" value="Ribosomal_uL3_bac/org-type"/>
</dbReference>
<dbReference type="Proteomes" id="UP000313312">
    <property type="component" value="Unassembled WGS sequence"/>
</dbReference>
<dbReference type="GO" id="GO:0006412">
    <property type="term" value="P:translation"/>
    <property type="evidence" value="ECO:0007669"/>
    <property type="project" value="UniProtKB-UniRule"/>
</dbReference>
<dbReference type="NCBIfam" id="TIGR03625">
    <property type="entry name" value="L3_bact"/>
    <property type="match status" value="1"/>
</dbReference>
<evidence type="ECO:0000256" key="4">
    <source>
        <dbReference type="ARBA" id="ARBA00022980"/>
    </source>
</evidence>
<comment type="caution">
    <text evidence="9">The sequence shown here is derived from an EMBL/GenBank/DDBJ whole genome shotgun (WGS) entry which is preliminary data.</text>
</comment>
<comment type="function">
    <text evidence="7">One of the primary rRNA binding proteins, it binds directly near the 3'-end of the 23S rRNA, where it nucleates assembly of the 50S subunit.</text>
</comment>
<evidence type="ECO:0000256" key="5">
    <source>
        <dbReference type="ARBA" id="ARBA00023274"/>
    </source>
</evidence>
<sequence>MIKKGILGKKVGMTQVFTENGELVPVTVVDVTPNVVLQVKNNETDGYEAIQLGFDEKREVLSNKPEQGHAKKANTTPKRFVREISDVDLEEYKVGDEVKADIFQTGDSVDVTGVTKGHGYQGNVHKDNQSRGPETHGSRYHRRPGSLGVIINRVVKGMKLPGRMGNKTVTIQNLEIVKADVENNVLLIKGNVPGANKTLVTIRTSVHNSRK</sequence>
<feature type="region of interest" description="Disordered" evidence="8">
    <location>
        <begin position="117"/>
        <end position="144"/>
    </location>
</feature>
<dbReference type="HAMAP" id="MF_01325_B">
    <property type="entry name" value="Ribosomal_uL3_B"/>
    <property type="match status" value="1"/>
</dbReference>
<comment type="subunit">
    <text evidence="7">Part of the 50S ribosomal subunit. Forms a cluster with proteins L14 and L19.</text>
</comment>
<dbReference type="GO" id="GO:0003735">
    <property type="term" value="F:structural constituent of ribosome"/>
    <property type="evidence" value="ECO:0007669"/>
    <property type="project" value="UniProtKB-UniRule"/>
</dbReference>
<gene>
    <name evidence="7" type="primary">rplC</name>
    <name evidence="9" type="ORF">DID87_03085</name>
</gene>
<dbReference type="Gene3D" id="3.30.160.810">
    <property type="match status" value="1"/>
</dbReference>
<evidence type="ECO:0000313" key="10">
    <source>
        <dbReference type="Proteomes" id="UP000313312"/>
    </source>
</evidence>
<dbReference type="SUPFAM" id="SSF50447">
    <property type="entry name" value="Translation proteins"/>
    <property type="match status" value="1"/>
</dbReference>
<dbReference type="FunFam" id="3.30.160.810:FF:000002">
    <property type="entry name" value="50S ribosomal protein L3"/>
    <property type="match status" value="1"/>
</dbReference>
<proteinExistence type="inferred from homology"/>
<accession>A0A5C4TK72</accession>
<dbReference type="InterPro" id="IPR009000">
    <property type="entry name" value="Transl_B-barrel_sf"/>
</dbReference>
<dbReference type="AlphaFoldDB" id="A0A5C4TK72"/>
<organism evidence="9 10">
    <name type="scientific">Fructilactobacillus sanfranciscensis</name>
    <name type="common">Lactobacillus sanfranciscensis</name>
    <dbReference type="NCBI Taxonomy" id="1625"/>
    <lineage>
        <taxon>Bacteria</taxon>
        <taxon>Bacillati</taxon>
        <taxon>Bacillota</taxon>
        <taxon>Bacilli</taxon>
        <taxon>Lactobacillales</taxon>
        <taxon>Lactobacillaceae</taxon>
        <taxon>Fructilactobacillus</taxon>
    </lineage>
</organism>
<keyword evidence="5 7" id="KW-0687">Ribonucleoprotein</keyword>
<evidence type="ECO:0000256" key="1">
    <source>
        <dbReference type="ARBA" id="ARBA00006540"/>
    </source>
</evidence>
<keyword evidence="3 7" id="KW-0694">RNA-binding</keyword>
<comment type="similarity">
    <text evidence="1 7">Belongs to the universal ribosomal protein uL3 family.</text>
</comment>
<evidence type="ECO:0000256" key="7">
    <source>
        <dbReference type="HAMAP-Rule" id="MF_01325"/>
    </source>
</evidence>
<dbReference type="Gene3D" id="2.40.30.10">
    <property type="entry name" value="Translation factors"/>
    <property type="match status" value="1"/>
</dbReference>
<dbReference type="PANTHER" id="PTHR11229:SF16">
    <property type="entry name" value="LARGE RIBOSOMAL SUBUNIT PROTEIN UL3C"/>
    <property type="match status" value="1"/>
</dbReference>
<keyword evidence="2 7" id="KW-0699">rRNA-binding</keyword>
<evidence type="ECO:0000313" key="9">
    <source>
        <dbReference type="EMBL" id="TNK90664.1"/>
    </source>
</evidence>
<feature type="compositionally biased region" description="Basic and acidic residues" evidence="8">
    <location>
        <begin position="124"/>
        <end position="137"/>
    </location>
</feature>
<evidence type="ECO:0000256" key="3">
    <source>
        <dbReference type="ARBA" id="ARBA00022884"/>
    </source>
</evidence>
<protein>
    <recommendedName>
        <fullName evidence="6 7">Large ribosomal subunit protein uL3</fullName>
    </recommendedName>
</protein>
<dbReference type="GO" id="GO:0022625">
    <property type="term" value="C:cytosolic large ribosomal subunit"/>
    <property type="evidence" value="ECO:0007669"/>
    <property type="project" value="TreeGrafter"/>
</dbReference>
<dbReference type="PANTHER" id="PTHR11229">
    <property type="entry name" value="50S RIBOSOMAL PROTEIN L3"/>
    <property type="match status" value="1"/>
</dbReference>
<evidence type="ECO:0000256" key="6">
    <source>
        <dbReference type="ARBA" id="ARBA00035243"/>
    </source>
</evidence>
<dbReference type="InterPro" id="IPR000597">
    <property type="entry name" value="Ribosomal_uL3"/>
</dbReference>
<reference evidence="9 10" key="1">
    <citation type="submission" date="2018-05" db="EMBL/GenBank/DDBJ databases">
        <title>Lactobacillus sanfranciscensis Ah4 draft denome sequence.</title>
        <authorList>
            <person name="Zhang G."/>
        </authorList>
    </citation>
    <scope>NUCLEOTIDE SEQUENCE [LARGE SCALE GENOMIC DNA]</scope>
    <source>
        <strain evidence="9 10">Ah4</strain>
    </source>
</reference>
<name>A0A5C4TK72_FRUSA</name>